<dbReference type="PANTHER" id="PTHR35004">
    <property type="entry name" value="TRANSPOSASE RV3428C-RELATED"/>
    <property type="match status" value="1"/>
</dbReference>
<dbReference type="PANTHER" id="PTHR35004:SF7">
    <property type="entry name" value="INTEGRASE PROTEIN"/>
    <property type="match status" value="1"/>
</dbReference>
<evidence type="ECO:0000313" key="3">
    <source>
        <dbReference type="Proteomes" id="UP000280395"/>
    </source>
</evidence>
<evidence type="ECO:0000313" key="2">
    <source>
        <dbReference type="EMBL" id="RMU55863.1"/>
    </source>
</evidence>
<organism evidence="2 3">
    <name type="scientific">Pseudomonas syringae pv. avii</name>
    <dbReference type="NCBI Taxonomy" id="663959"/>
    <lineage>
        <taxon>Bacteria</taxon>
        <taxon>Pseudomonadati</taxon>
        <taxon>Pseudomonadota</taxon>
        <taxon>Gammaproteobacteria</taxon>
        <taxon>Pseudomonadales</taxon>
        <taxon>Pseudomonadaceae</taxon>
        <taxon>Pseudomonas</taxon>
        <taxon>Pseudomonas syringae</taxon>
    </lineage>
</organism>
<gene>
    <name evidence="2" type="ORF">ALP29_02861</name>
</gene>
<sequence length="328" mass="36944">MFDAHTRSFGALGGVPRRGIYDNMKTAVDKVNKGKGRTVNARFSVMCAHYLFDPDFCNVASGWEKGIVEKNVQDSRRRIWLDAQNCMFHTFEELNVWLGQRCRTLWAELVHPQYNGLTVAEVLELEQAEMMPMPTAFDGYVERTVRVSSTCLISVARNRYSVPCERVGQWVSSRLYPSRIVVIADETVIASHERLFDRDQVGFDWQHYIPLIERKPGALRNGAPFADLPKPLQLLKRGLRRHTNGDRIMMQVLAAVPIAGLEPVLVAVELVLESGSLSADHILNVVARLTSTAPPPCVETSLQLKVAPVANTARYDRLRTTDEENRNA</sequence>
<proteinExistence type="predicted"/>
<feature type="domain" description="Transposase for insertion sequence element IS21-like C-terminal" evidence="1">
    <location>
        <begin position="134"/>
        <end position="201"/>
    </location>
</feature>
<dbReference type="AlphaFoldDB" id="A0A3M5VED5"/>
<name>A0A3M5VED5_PSESX</name>
<dbReference type="Pfam" id="PF22483">
    <property type="entry name" value="Mu-transpos_C_2"/>
    <property type="match status" value="1"/>
</dbReference>
<dbReference type="EMBL" id="RBUA01000749">
    <property type="protein sequence ID" value="RMU55863.1"/>
    <property type="molecule type" value="Genomic_DNA"/>
</dbReference>
<accession>A0A3M5VED5</accession>
<evidence type="ECO:0000259" key="1">
    <source>
        <dbReference type="Pfam" id="PF22483"/>
    </source>
</evidence>
<reference evidence="2 3" key="1">
    <citation type="submission" date="2018-08" db="EMBL/GenBank/DDBJ databases">
        <title>Recombination of ecologically and evolutionarily significant loci maintains genetic cohesion in the Pseudomonas syringae species complex.</title>
        <authorList>
            <person name="Dillon M."/>
            <person name="Thakur S."/>
            <person name="Almeida R.N.D."/>
            <person name="Weir B.S."/>
            <person name="Guttman D.S."/>
        </authorList>
    </citation>
    <scope>NUCLEOTIDE SEQUENCE [LARGE SCALE GENOMIC DNA]</scope>
    <source>
        <strain evidence="2 3">ICMP 14479</strain>
    </source>
</reference>
<comment type="caution">
    <text evidence="2">The sequence shown here is derived from an EMBL/GenBank/DDBJ whole genome shotgun (WGS) entry which is preliminary data.</text>
</comment>
<protein>
    <recommendedName>
        <fullName evidence="1">Transposase for insertion sequence element IS21-like C-terminal domain-containing protein</fullName>
    </recommendedName>
</protein>
<dbReference type="InterPro" id="IPR054353">
    <property type="entry name" value="IstA-like_C"/>
</dbReference>
<dbReference type="Proteomes" id="UP000280395">
    <property type="component" value="Unassembled WGS sequence"/>
</dbReference>